<name>A0AAD8BR47_BIOPF</name>
<evidence type="ECO:0000313" key="2">
    <source>
        <dbReference type="Proteomes" id="UP001233172"/>
    </source>
</evidence>
<keyword evidence="2" id="KW-1185">Reference proteome</keyword>
<dbReference type="Proteomes" id="UP001233172">
    <property type="component" value="Unassembled WGS sequence"/>
</dbReference>
<protein>
    <submittedName>
        <fullName evidence="1">Zinc finger CCCH domain-containing protein 18</fullName>
    </submittedName>
</protein>
<gene>
    <name evidence="1" type="ORF">Bpfe_011355</name>
</gene>
<accession>A0AAD8BR47</accession>
<dbReference type="AlphaFoldDB" id="A0AAD8BR47"/>
<comment type="caution">
    <text evidence="1">The sequence shown here is derived from an EMBL/GenBank/DDBJ whole genome shotgun (WGS) entry which is preliminary data.</text>
</comment>
<dbReference type="EMBL" id="JASAOG010000043">
    <property type="protein sequence ID" value="KAK0059279.1"/>
    <property type="molecule type" value="Genomic_DNA"/>
</dbReference>
<evidence type="ECO:0000313" key="1">
    <source>
        <dbReference type="EMBL" id="KAK0059279.1"/>
    </source>
</evidence>
<organism evidence="1 2">
    <name type="scientific">Biomphalaria pfeifferi</name>
    <name type="common">Bloodfluke planorb</name>
    <name type="synonym">Freshwater snail</name>
    <dbReference type="NCBI Taxonomy" id="112525"/>
    <lineage>
        <taxon>Eukaryota</taxon>
        <taxon>Metazoa</taxon>
        <taxon>Spiralia</taxon>
        <taxon>Lophotrochozoa</taxon>
        <taxon>Mollusca</taxon>
        <taxon>Gastropoda</taxon>
        <taxon>Heterobranchia</taxon>
        <taxon>Euthyneura</taxon>
        <taxon>Panpulmonata</taxon>
        <taxon>Hygrophila</taxon>
        <taxon>Lymnaeoidea</taxon>
        <taxon>Planorbidae</taxon>
        <taxon>Biomphalaria</taxon>
    </lineage>
</organism>
<proteinExistence type="predicted"/>
<reference evidence="1" key="2">
    <citation type="submission" date="2023-04" db="EMBL/GenBank/DDBJ databases">
        <authorList>
            <person name="Bu L."/>
            <person name="Lu L."/>
            <person name="Laidemitt M.R."/>
            <person name="Zhang S.M."/>
            <person name="Mutuku M."/>
            <person name="Mkoji G."/>
            <person name="Steinauer M."/>
            <person name="Loker E.S."/>
        </authorList>
    </citation>
    <scope>NUCLEOTIDE SEQUENCE</scope>
    <source>
        <strain evidence="1">KasaAsao</strain>
        <tissue evidence="1">Whole Snail</tissue>
    </source>
</reference>
<reference evidence="1" key="1">
    <citation type="journal article" date="2023" name="PLoS Negl. Trop. Dis.">
        <title>A genome sequence for Biomphalaria pfeifferi, the major vector snail for the human-infecting parasite Schistosoma mansoni.</title>
        <authorList>
            <person name="Bu L."/>
            <person name="Lu L."/>
            <person name="Laidemitt M.R."/>
            <person name="Zhang S.M."/>
            <person name="Mutuku M."/>
            <person name="Mkoji G."/>
            <person name="Steinauer M."/>
            <person name="Loker E.S."/>
        </authorList>
    </citation>
    <scope>NUCLEOTIDE SEQUENCE</scope>
    <source>
        <strain evidence="1">KasaAsao</strain>
    </source>
</reference>
<sequence length="73" mass="7992">MQPQPQLDVKGTLSSDGEIIELKLKDAIEKSDEGADGINRRSKGHSENLEAVLDDALLPETFSDAKMLCLTQH</sequence>